<feature type="compositionally biased region" description="Low complexity" evidence="2">
    <location>
        <begin position="457"/>
        <end position="467"/>
    </location>
</feature>
<feature type="compositionally biased region" description="Basic and acidic residues" evidence="2">
    <location>
        <begin position="541"/>
        <end position="551"/>
    </location>
</feature>
<evidence type="ECO:0000256" key="1">
    <source>
        <dbReference type="PROSITE-ProRule" id="PRU00047"/>
    </source>
</evidence>
<dbReference type="AlphaFoldDB" id="A0A6A4BTQ3"/>
<dbReference type="Gene3D" id="4.10.60.10">
    <property type="entry name" value="Zinc finger, CCHC-type"/>
    <property type="match status" value="1"/>
</dbReference>
<dbReference type="InterPro" id="IPR036875">
    <property type="entry name" value="Znf_CCHC_sf"/>
</dbReference>
<feature type="compositionally biased region" description="Basic and acidic residues" evidence="2">
    <location>
        <begin position="341"/>
        <end position="359"/>
    </location>
</feature>
<feature type="region of interest" description="Disordered" evidence="2">
    <location>
        <begin position="429"/>
        <end position="551"/>
    </location>
</feature>
<keyword evidence="1" id="KW-0863">Zinc-finger</keyword>
<reference evidence="4 5" key="1">
    <citation type="submission" date="2018-08" db="EMBL/GenBank/DDBJ databases">
        <title>Genomic investigation of the strawberry pathogen Phytophthora fragariae indicates pathogenicity is determined by transcriptional variation in three key races.</title>
        <authorList>
            <person name="Adams T.M."/>
            <person name="Armitage A.D."/>
            <person name="Sobczyk M.K."/>
            <person name="Bates H.J."/>
            <person name="Dunwell J.M."/>
            <person name="Nellist C.F."/>
            <person name="Harrison R.J."/>
        </authorList>
    </citation>
    <scope>NUCLEOTIDE SEQUENCE [LARGE SCALE GENOMIC DNA]</scope>
    <source>
        <strain evidence="4 5">SCRP333</strain>
    </source>
</reference>
<dbReference type="SMART" id="SM00343">
    <property type="entry name" value="ZnF_C2HC"/>
    <property type="match status" value="2"/>
</dbReference>
<dbReference type="SUPFAM" id="SSF57756">
    <property type="entry name" value="Retrovirus zinc finger-like domains"/>
    <property type="match status" value="1"/>
</dbReference>
<feature type="region of interest" description="Disordered" evidence="2">
    <location>
        <begin position="216"/>
        <end position="243"/>
    </location>
</feature>
<organism evidence="4 5">
    <name type="scientific">Phytophthora rubi</name>
    <dbReference type="NCBI Taxonomy" id="129364"/>
    <lineage>
        <taxon>Eukaryota</taxon>
        <taxon>Sar</taxon>
        <taxon>Stramenopiles</taxon>
        <taxon>Oomycota</taxon>
        <taxon>Peronosporomycetes</taxon>
        <taxon>Peronosporales</taxon>
        <taxon>Peronosporaceae</taxon>
        <taxon>Phytophthora</taxon>
    </lineage>
</organism>
<dbReference type="GO" id="GO:0008270">
    <property type="term" value="F:zinc ion binding"/>
    <property type="evidence" value="ECO:0007669"/>
    <property type="project" value="UniProtKB-KW"/>
</dbReference>
<name>A0A6A4BTQ3_9STRA</name>
<feature type="domain" description="CCHC-type" evidence="3">
    <location>
        <begin position="245"/>
        <end position="258"/>
    </location>
</feature>
<dbReference type="InterPro" id="IPR001878">
    <property type="entry name" value="Znf_CCHC"/>
</dbReference>
<protein>
    <recommendedName>
        <fullName evidence="3">CCHC-type domain-containing protein</fullName>
    </recommendedName>
</protein>
<dbReference type="EMBL" id="QXFT01004764">
    <property type="protein sequence ID" value="KAE9275983.1"/>
    <property type="molecule type" value="Genomic_DNA"/>
</dbReference>
<evidence type="ECO:0000256" key="2">
    <source>
        <dbReference type="SAM" id="MobiDB-lite"/>
    </source>
</evidence>
<keyword evidence="5" id="KW-1185">Reference proteome</keyword>
<dbReference type="Pfam" id="PF00098">
    <property type="entry name" value="zf-CCHC"/>
    <property type="match status" value="1"/>
</dbReference>
<evidence type="ECO:0000259" key="3">
    <source>
        <dbReference type="PROSITE" id="PS50158"/>
    </source>
</evidence>
<gene>
    <name evidence="4" type="ORF">PR003_g29181</name>
</gene>
<feature type="compositionally biased region" description="Basic and acidic residues" evidence="2">
    <location>
        <begin position="372"/>
        <end position="384"/>
    </location>
</feature>
<dbReference type="Proteomes" id="UP000434957">
    <property type="component" value="Unassembled WGS sequence"/>
</dbReference>
<keyword evidence="1" id="KW-0862">Zinc</keyword>
<evidence type="ECO:0000313" key="5">
    <source>
        <dbReference type="Proteomes" id="UP000434957"/>
    </source>
</evidence>
<feature type="compositionally biased region" description="Acidic residues" evidence="2">
    <location>
        <begin position="498"/>
        <end position="517"/>
    </location>
</feature>
<proteinExistence type="predicted"/>
<feature type="domain" description="CCHC-type" evidence="3">
    <location>
        <begin position="263"/>
        <end position="279"/>
    </location>
</feature>
<comment type="caution">
    <text evidence="4">The sequence shown here is derived from an EMBL/GenBank/DDBJ whole genome shotgun (WGS) entry which is preliminary data.</text>
</comment>
<keyword evidence="1" id="KW-0479">Metal-binding</keyword>
<accession>A0A6A4BTQ3</accession>
<feature type="region of interest" description="Disordered" evidence="2">
    <location>
        <begin position="288"/>
        <end position="385"/>
    </location>
</feature>
<sequence length="551" mass="59636">MRRMMPGETYADFAAGLRDVVGRNRVKERVLLGQFLRCLDKTTKKLVQQRPKPKTLEEAVDKATEIDDPMDNVAQGMANIGQPWAVAPSHHLMTLTGTTGPMSVIPGISGTGLPTEMANAYAAGGENSGVALFTNPQGVWNECSGTWDSLPGHAWNGKFWAETKQHESRRQVAQPKMESKRPAVKLKLKREELASSGDESDVKPVRKKFKAAVKQAAADGSRYGPGRASAGQQQEGDRKHPPETCFKCGRSGHKPSLCMVQLKCYACNQFGHFARECPDADAKARNDAYLEQREQKPPPTAENDDRARSREAALATQRRGATKRPGKAADDGGVKGGQEQLPKKRGPEVKDDTEERRTEAGCGTPRTATRPMAERPTRTVRFEDEPTVLGVGEVLQHMTADAAERDNRRAAVYVATVRPTLASMKYAGEAREEQLRERRAEGAGTRLAGEGEDVCRAGEGAAAPPAEVGDRGLQGTATTNPTDDEGQRMVTLTAETTETVELENEATEPSPVEDGEDSCVTGAAMVSSDDAENDDAATQAKQDEISQTRLA</sequence>
<evidence type="ECO:0000313" key="4">
    <source>
        <dbReference type="EMBL" id="KAE9275983.1"/>
    </source>
</evidence>
<dbReference type="GO" id="GO:0003676">
    <property type="term" value="F:nucleic acid binding"/>
    <property type="evidence" value="ECO:0007669"/>
    <property type="project" value="InterPro"/>
</dbReference>
<dbReference type="PROSITE" id="PS50158">
    <property type="entry name" value="ZF_CCHC"/>
    <property type="match status" value="2"/>
</dbReference>
<feature type="compositionally biased region" description="Basic and acidic residues" evidence="2">
    <location>
        <begin position="429"/>
        <end position="441"/>
    </location>
</feature>